<feature type="transmembrane region" description="Helical" evidence="5">
    <location>
        <begin position="101"/>
        <end position="124"/>
    </location>
</feature>
<evidence type="ECO:0000256" key="5">
    <source>
        <dbReference type="SAM" id="Phobius"/>
    </source>
</evidence>
<feature type="transmembrane region" description="Helical" evidence="5">
    <location>
        <begin position="202"/>
        <end position="220"/>
    </location>
</feature>
<dbReference type="Proteomes" id="UP000249547">
    <property type="component" value="Unassembled WGS sequence"/>
</dbReference>
<evidence type="ECO:0000256" key="4">
    <source>
        <dbReference type="ARBA" id="ARBA00023136"/>
    </source>
</evidence>
<keyword evidence="4 5" id="KW-0472">Membrane</keyword>
<sequence length="463" mass="51406">MEQKDNRWLQHVILLTAPLLTVIDVFIVNIAVPSIKQSLQATDSEAELIIAAYLLGYASFQVTGSRAGDIYGRKRIFLWGMLLFVVTSCLCGVAPDPTTLIVARLLQGVSGAFMMPQSLAYVQVLFPLPHERTKAIGYVGITLGIASVLGQFLGGLFSGIDTVIAGWRFIFFINLPIGLVAFFTAKKYLVDTKQNTHERFDYQGVALFITALSCLIYPLTEGREKGYPLWSFAMIIISIALFVVFVFHQERKLAKQQHPLIDMRLFKIREFNIGLLLLTAYFIMHTSYLLVSTIYFQEGLHCTPFQTGLYFSIWGACFMLSSFLSIRLVNAFGKRPIQLAMIGMMIAYVIQLAYFNEQANPVAIIVVMLMMGLCGGMVLPTLINLALRKVPSHFAGIASGTYSTVQQTASSFGICLIGGLFFNVARSTNSVVMGFHVSVYAEIACLALGFILLMFMEDLKKKN</sequence>
<evidence type="ECO:0000259" key="6">
    <source>
        <dbReference type="PROSITE" id="PS50850"/>
    </source>
</evidence>
<dbReference type="CDD" id="cd17321">
    <property type="entry name" value="MFS_MMR_MDR_like"/>
    <property type="match status" value="1"/>
</dbReference>
<dbReference type="GO" id="GO:0022857">
    <property type="term" value="F:transmembrane transporter activity"/>
    <property type="evidence" value="ECO:0007669"/>
    <property type="project" value="InterPro"/>
</dbReference>
<comment type="caution">
    <text evidence="7">The sequence shown here is derived from an EMBL/GenBank/DDBJ whole genome shotgun (WGS) entry which is preliminary data.</text>
</comment>
<evidence type="ECO:0000313" key="8">
    <source>
        <dbReference type="Proteomes" id="UP000249547"/>
    </source>
</evidence>
<dbReference type="PANTHER" id="PTHR42718:SF39">
    <property type="entry name" value="ACTINORHODIN TRANSPORTER-RELATED"/>
    <property type="match status" value="1"/>
</dbReference>
<reference evidence="7 8" key="1">
    <citation type="submission" date="2018-06" db="EMBL/GenBank/DDBJ databases">
        <title>Genomic Encyclopedia of Archaeal and Bacterial Type Strains, Phase II (KMG-II): from individual species to whole genera.</title>
        <authorList>
            <person name="Goeker M."/>
        </authorList>
    </citation>
    <scope>NUCLEOTIDE SEQUENCE [LARGE SCALE GENOMIC DNA]</scope>
    <source>
        <strain evidence="7 8">DSM 23857</strain>
    </source>
</reference>
<feature type="transmembrane region" description="Helical" evidence="5">
    <location>
        <begin position="336"/>
        <end position="356"/>
    </location>
</feature>
<gene>
    <name evidence="7" type="ORF">LX64_01976</name>
</gene>
<dbReference type="PROSITE" id="PS50850">
    <property type="entry name" value="MFS"/>
    <property type="match status" value="1"/>
</dbReference>
<evidence type="ECO:0000256" key="2">
    <source>
        <dbReference type="ARBA" id="ARBA00022692"/>
    </source>
</evidence>
<feature type="transmembrane region" description="Helical" evidence="5">
    <location>
        <begin position="408"/>
        <end position="425"/>
    </location>
</feature>
<protein>
    <submittedName>
        <fullName evidence="7">EmrB/QacA subfamily drug resistance transporter</fullName>
    </submittedName>
</protein>
<feature type="transmembrane region" description="Helical" evidence="5">
    <location>
        <begin position="76"/>
        <end position="95"/>
    </location>
</feature>
<feature type="transmembrane region" description="Helical" evidence="5">
    <location>
        <begin position="362"/>
        <end position="387"/>
    </location>
</feature>
<feature type="transmembrane region" description="Helical" evidence="5">
    <location>
        <begin position="12"/>
        <end position="34"/>
    </location>
</feature>
<dbReference type="InterPro" id="IPR020846">
    <property type="entry name" value="MFS_dom"/>
</dbReference>
<dbReference type="Pfam" id="PF07690">
    <property type="entry name" value="MFS_1"/>
    <property type="match status" value="1"/>
</dbReference>
<proteinExistence type="predicted"/>
<feature type="transmembrane region" description="Helical" evidence="5">
    <location>
        <begin position="273"/>
        <end position="296"/>
    </location>
</feature>
<evidence type="ECO:0000256" key="3">
    <source>
        <dbReference type="ARBA" id="ARBA00022989"/>
    </source>
</evidence>
<dbReference type="EMBL" id="QLLL01000003">
    <property type="protein sequence ID" value="RAJ06849.1"/>
    <property type="molecule type" value="Genomic_DNA"/>
</dbReference>
<dbReference type="GO" id="GO:0016020">
    <property type="term" value="C:membrane"/>
    <property type="evidence" value="ECO:0007669"/>
    <property type="project" value="UniProtKB-SubCell"/>
</dbReference>
<keyword evidence="8" id="KW-1185">Reference proteome</keyword>
<feature type="transmembrane region" description="Helical" evidence="5">
    <location>
        <begin position="169"/>
        <end position="190"/>
    </location>
</feature>
<dbReference type="RefSeq" id="WP_111597433.1">
    <property type="nucleotide sequence ID" value="NZ_QLLL01000003.1"/>
</dbReference>
<dbReference type="Gene3D" id="1.20.1720.10">
    <property type="entry name" value="Multidrug resistance protein D"/>
    <property type="match status" value="2"/>
</dbReference>
<evidence type="ECO:0000313" key="7">
    <source>
        <dbReference type="EMBL" id="RAJ06849.1"/>
    </source>
</evidence>
<feature type="transmembrane region" description="Helical" evidence="5">
    <location>
        <begin position="308"/>
        <end position="329"/>
    </location>
</feature>
<keyword evidence="3 5" id="KW-1133">Transmembrane helix</keyword>
<dbReference type="PANTHER" id="PTHR42718">
    <property type="entry name" value="MAJOR FACILITATOR SUPERFAMILY MULTIDRUG TRANSPORTER MFSC"/>
    <property type="match status" value="1"/>
</dbReference>
<evidence type="ECO:0000256" key="1">
    <source>
        <dbReference type="ARBA" id="ARBA00004141"/>
    </source>
</evidence>
<feature type="transmembrane region" description="Helical" evidence="5">
    <location>
        <begin position="437"/>
        <end position="456"/>
    </location>
</feature>
<name>A0A327QQM4_9BACT</name>
<dbReference type="OrthoDB" id="783189at2"/>
<feature type="transmembrane region" description="Helical" evidence="5">
    <location>
        <begin position="136"/>
        <end position="157"/>
    </location>
</feature>
<feature type="transmembrane region" description="Helical" evidence="5">
    <location>
        <begin position="46"/>
        <end position="64"/>
    </location>
</feature>
<feature type="domain" description="Major facilitator superfamily (MFS) profile" evidence="6">
    <location>
        <begin position="10"/>
        <end position="461"/>
    </location>
</feature>
<dbReference type="InterPro" id="IPR011701">
    <property type="entry name" value="MFS"/>
</dbReference>
<organism evidence="7 8">
    <name type="scientific">Chitinophaga skermanii</name>
    <dbReference type="NCBI Taxonomy" id="331697"/>
    <lineage>
        <taxon>Bacteria</taxon>
        <taxon>Pseudomonadati</taxon>
        <taxon>Bacteroidota</taxon>
        <taxon>Chitinophagia</taxon>
        <taxon>Chitinophagales</taxon>
        <taxon>Chitinophagaceae</taxon>
        <taxon>Chitinophaga</taxon>
    </lineage>
</organism>
<accession>A0A327QQM4</accession>
<dbReference type="AlphaFoldDB" id="A0A327QQM4"/>
<feature type="transmembrane region" description="Helical" evidence="5">
    <location>
        <begin position="226"/>
        <end position="247"/>
    </location>
</feature>
<keyword evidence="2 5" id="KW-0812">Transmembrane</keyword>
<dbReference type="InterPro" id="IPR036259">
    <property type="entry name" value="MFS_trans_sf"/>
</dbReference>
<comment type="subcellular location">
    <subcellularLocation>
        <location evidence="1">Membrane</location>
        <topology evidence="1">Multi-pass membrane protein</topology>
    </subcellularLocation>
</comment>
<dbReference type="SUPFAM" id="SSF103473">
    <property type="entry name" value="MFS general substrate transporter"/>
    <property type="match status" value="1"/>
</dbReference>